<dbReference type="InterPro" id="IPR007125">
    <property type="entry name" value="H2A/H2B/H3"/>
</dbReference>
<dbReference type="GO" id="GO:0030527">
    <property type="term" value="F:structural constituent of chromatin"/>
    <property type="evidence" value="ECO:0007669"/>
    <property type="project" value="InterPro"/>
</dbReference>
<feature type="compositionally biased region" description="Polar residues" evidence="2">
    <location>
        <begin position="49"/>
        <end position="64"/>
    </location>
</feature>
<dbReference type="InterPro" id="IPR000164">
    <property type="entry name" value="Histone_H3/CENP-A"/>
</dbReference>
<sequence>MPRHSDAKRNPKSNPKSNPKMNNSQPPSDDDTAFRSPAPEGDTDYGLEFTTSELTLQEGNNRRCSTMRKDAGHRHQPATRTYSSSDEENQENRHPAATSKQTHPKRRRKMNNPISRVKRVNLEIRRLQSHSRALIPKLPFSRLVREFIMKYSDGEPLKISVAALVAIQESCELYVTQRLSDSYMLTRHRNRVTLEVRDMALMAYICERARLA</sequence>
<dbReference type="EMBL" id="AF435456">
    <property type="protein sequence ID" value="AAL78885.1"/>
    <property type="molecule type" value="Genomic_DNA"/>
</dbReference>
<feature type="domain" description="Core Histone H2A/H2B/H3" evidence="3">
    <location>
        <begin position="120"/>
        <end position="205"/>
    </location>
</feature>
<gene>
    <name evidence="4" type="primary">Cid</name>
</gene>
<comment type="similarity">
    <text evidence="1">Belongs to the histone H3 family.</text>
</comment>
<reference evidence="4" key="1">
    <citation type="journal article" date="2002" name="Proc. Natl. Acad. Sci. U.S.A.">
        <title>Recurrent evolution of DNA-binding motifs in the Drosophila centromeric histone.</title>
        <authorList>
            <person name="Malik H.S."/>
            <person name="Vermaak D."/>
            <person name="Henikoff S."/>
        </authorList>
    </citation>
    <scope>NUCLEOTIDE SEQUENCE</scope>
</reference>
<dbReference type="PANTHER" id="PTHR45810">
    <property type="entry name" value="HISTONE H3.2"/>
    <property type="match status" value="1"/>
</dbReference>
<name>Q8T9Z4_DROOR</name>
<dbReference type="GO" id="GO:0000786">
    <property type="term" value="C:nucleosome"/>
    <property type="evidence" value="ECO:0007669"/>
    <property type="project" value="InterPro"/>
</dbReference>
<accession>Q8T9Z4</accession>
<dbReference type="SMART" id="SM00428">
    <property type="entry name" value="H3"/>
    <property type="match status" value="1"/>
</dbReference>
<evidence type="ECO:0000313" key="4">
    <source>
        <dbReference type="EMBL" id="AAL78885.1"/>
    </source>
</evidence>
<feature type="region of interest" description="Disordered" evidence="2">
    <location>
        <begin position="1"/>
        <end position="113"/>
    </location>
</feature>
<feature type="compositionally biased region" description="Low complexity" evidence="2">
    <location>
        <begin position="12"/>
        <end position="27"/>
    </location>
</feature>
<dbReference type="PANTHER" id="PTHR45810:SF1">
    <property type="entry name" value="HISTONE H3-LIKE CENTROMERIC PROTEIN A"/>
    <property type="match status" value="1"/>
</dbReference>
<dbReference type="GO" id="GO:0003677">
    <property type="term" value="F:DNA binding"/>
    <property type="evidence" value="ECO:0007669"/>
    <property type="project" value="InterPro"/>
</dbReference>
<dbReference type="AlphaFoldDB" id="Q8T9Z4"/>
<dbReference type="Pfam" id="PF00125">
    <property type="entry name" value="Histone"/>
    <property type="match status" value="1"/>
</dbReference>
<protein>
    <submittedName>
        <fullName evidence="4">Centromeric histone Cid</fullName>
    </submittedName>
</protein>
<evidence type="ECO:0000259" key="3">
    <source>
        <dbReference type="Pfam" id="PF00125"/>
    </source>
</evidence>
<dbReference type="SUPFAM" id="SSF47113">
    <property type="entry name" value="Histone-fold"/>
    <property type="match status" value="1"/>
</dbReference>
<proteinExistence type="inferred from homology"/>
<dbReference type="InterPro" id="IPR009072">
    <property type="entry name" value="Histone-fold"/>
</dbReference>
<dbReference type="Gene3D" id="1.10.20.10">
    <property type="entry name" value="Histone, subunit A"/>
    <property type="match status" value="1"/>
</dbReference>
<organism evidence="4">
    <name type="scientific">Drosophila orena</name>
    <name type="common">Fruit fly</name>
    <dbReference type="NCBI Taxonomy" id="7233"/>
    <lineage>
        <taxon>Eukaryota</taxon>
        <taxon>Metazoa</taxon>
        <taxon>Ecdysozoa</taxon>
        <taxon>Arthropoda</taxon>
        <taxon>Hexapoda</taxon>
        <taxon>Insecta</taxon>
        <taxon>Pterygota</taxon>
        <taxon>Neoptera</taxon>
        <taxon>Endopterygota</taxon>
        <taxon>Diptera</taxon>
        <taxon>Brachycera</taxon>
        <taxon>Muscomorpha</taxon>
        <taxon>Ephydroidea</taxon>
        <taxon>Drosophilidae</taxon>
        <taxon>Drosophila</taxon>
        <taxon>Sophophora</taxon>
    </lineage>
</organism>
<dbReference type="GO" id="GO:0046982">
    <property type="term" value="F:protein heterodimerization activity"/>
    <property type="evidence" value="ECO:0007669"/>
    <property type="project" value="InterPro"/>
</dbReference>
<evidence type="ECO:0000256" key="2">
    <source>
        <dbReference type="SAM" id="MobiDB-lite"/>
    </source>
</evidence>
<evidence type="ECO:0000256" key="1">
    <source>
        <dbReference type="ARBA" id="ARBA00010343"/>
    </source>
</evidence>